<reference evidence="1" key="1">
    <citation type="submission" date="2022-04" db="EMBL/GenBank/DDBJ databases">
        <title>Genome of the entomopathogenic fungus Entomophthora muscae.</title>
        <authorList>
            <person name="Elya C."/>
            <person name="Lovett B.R."/>
            <person name="Lee E."/>
            <person name="Macias A.M."/>
            <person name="Hajek A.E."/>
            <person name="De Bivort B.L."/>
            <person name="Kasson M.T."/>
            <person name="De Fine Licht H.H."/>
            <person name="Stajich J.E."/>
        </authorList>
    </citation>
    <scope>NUCLEOTIDE SEQUENCE</scope>
    <source>
        <strain evidence="1">Berkeley</strain>
    </source>
</reference>
<gene>
    <name evidence="1" type="ORF">DSO57_1036775</name>
</gene>
<name>A0ACC2RQ62_9FUNG</name>
<organism evidence="1 2">
    <name type="scientific">Entomophthora muscae</name>
    <dbReference type="NCBI Taxonomy" id="34485"/>
    <lineage>
        <taxon>Eukaryota</taxon>
        <taxon>Fungi</taxon>
        <taxon>Fungi incertae sedis</taxon>
        <taxon>Zoopagomycota</taxon>
        <taxon>Entomophthoromycotina</taxon>
        <taxon>Entomophthoromycetes</taxon>
        <taxon>Entomophthorales</taxon>
        <taxon>Entomophthoraceae</taxon>
        <taxon>Entomophthora</taxon>
    </lineage>
</organism>
<proteinExistence type="predicted"/>
<evidence type="ECO:0000313" key="1">
    <source>
        <dbReference type="EMBL" id="KAJ9052184.1"/>
    </source>
</evidence>
<protein>
    <submittedName>
        <fullName evidence="1">Uncharacterized protein</fullName>
    </submittedName>
</protein>
<accession>A0ACC2RQ62</accession>
<sequence length="257" mass="27595">MKLQGACAIVTGGADGIGKALVEYFVSKGTKVVFGDISTEKGQEISKRLNQNGKWAVFCVCDVRKESELINLFDVAKREFGGAQILVNNAGIGPIENFTTSTGVIDAIVDINLTAVLKATSLAIQHFQMQRIENPDKDFCVVNISSLSALLPLGDAPVYSSTKKAVMYFSQSLRYLGKQHIRINSVLPYFAKTGMVAVHSESPVLSKLIAEKGGYVPISKVVEAVSTLIEDAKMTGDSISVTPKGNQVLPRLKASVL</sequence>
<comment type="caution">
    <text evidence="1">The sequence shown here is derived from an EMBL/GenBank/DDBJ whole genome shotgun (WGS) entry which is preliminary data.</text>
</comment>
<dbReference type="EMBL" id="QTSX02006755">
    <property type="protein sequence ID" value="KAJ9052184.1"/>
    <property type="molecule type" value="Genomic_DNA"/>
</dbReference>
<dbReference type="Proteomes" id="UP001165960">
    <property type="component" value="Unassembled WGS sequence"/>
</dbReference>
<evidence type="ECO:0000313" key="2">
    <source>
        <dbReference type="Proteomes" id="UP001165960"/>
    </source>
</evidence>
<keyword evidence="2" id="KW-1185">Reference proteome</keyword>